<name>A0ABW8U5A0_9GAMM</name>
<evidence type="ECO:0000313" key="7">
    <source>
        <dbReference type="Proteomes" id="UP001624684"/>
    </source>
</evidence>
<dbReference type="Gene3D" id="3.30.2340.10">
    <property type="entry name" value="TruD, insertion domain"/>
    <property type="match status" value="1"/>
</dbReference>
<proteinExistence type="inferred from homology"/>
<dbReference type="RefSeq" id="WP_407068968.1">
    <property type="nucleotide sequence ID" value="NZ_JBJJXE010000005.1"/>
</dbReference>
<dbReference type="InterPro" id="IPR011760">
    <property type="entry name" value="PsdUridine_synth_TruD_insert"/>
</dbReference>
<comment type="similarity">
    <text evidence="1 4">Belongs to the pseudouridine synthase TruD family.</text>
</comment>
<dbReference type="Pfam" id="PF01142">
    <property type="entry name" value="TruD"/>
    <property type="match status" value="2"/>
</dbReference>
<gene>
    <name evidence="4 6" type="primary">truD</name>
    <name evidence="6" type="ORF">ACJHVH_04795</name>
</gene>
<sequence length="358" mass="40577">MQTIISATFKNTPTDFIVTEQLCLDFDGCGEHLWLYVEKINLNTHFVARLLADWAGIPIHDVGYSGMKDRHAQTFQWFSLRLPNKQPPQKPFNDIALKALKPTEYLALLQQHWHGKKLNRGTHAANHFTITLTKVVGDKDAIEQQLTDIINHGVPNYVGEQRFGQDGNNLSQARAFFQKLLDNPKPYKPFKKDFERHGILISSARSHLFNEILTLRVADGTWNQAIDGDVFNLDGTGSIFTSKIDDAIIERLKRHDIHPTIALFGIGENKASQSALAVENAIFQDEKNSVLIKGLEKVKAKMLRRPTRLIVRNLSWKWKDDALTLSFVLPKGSFATVVLDAMVAHLHQPKPQHSPLRK</sequence>
<dbReference type="PANTHER" id="PTHR47811">
    <property type="entry name" value="TRNA PSEUDOURIDINE SYNTHASE D"/>
    <property type="match status" value="1"/>
</dbReference>
<keyword evidence="7" id="KW-1185">Reference proteome</keyword>
<dbReference type="EMBL" id="JBJJXE010000005">
    <property type="protein sequence ID" value="MFL1732313.1"/>
    <property type="molecule type" value="Genomic_DNA"/>
</dbReference>
<evidence type="ECO:0000256" key="1">
    <source>
        <dbReference type="ARBA" id="ARBA00007953"/>
    </source>
</evidence>
<comment type="caution">
    <text evidence="6">The sequence shown here is derived from an EMBL/GenBank/DDBJ whole genome shotgun (WGS) entry which is preliminary data.</text>
</comment>
<evidence type="ECO:0000313" key="6">
    <source>
        <dbReference type="EMBL" id="MFL1732313.1"/>
    </source>
</evidence>
<dbReference type="PANTHER" id="PTHR47811:SF1">
    <property type="entry name" value="TRNA PSEUDOURIDINE SYNTHASE D"/>
    <property type="match status" value="1"/>
</dbReference>
<dbReference type="InterPro" id="IPR050170">
    <property type="entry name" value="TruD_pseudoU_synthase"/>
</dbReference>
<dbReference type="InterPro" id="IPR042214">
    <property type="entry name" value="TruD_catalytic"/>
</dbReference>
<dbReference type="Gene3D" id="3.30.2350.20">
    <property type="entry name" value="TruD, catalytic domain"/>
    <property type="match status" value="1"/>
</dbReference>
<evidence type="ECO:0000256" key="3">
    <source>
        <dbReference type="ARBA" id="ARBA00023235"/>
    </source>
</evidence>
<feature type="active site" description="Nucleophile" evidence="4">
    <location>
        <position position="69"/>
    </location>
</feature>
<evidence type="ECO:0000256" key="2">
    <source>
        <dbReference type="ARBA" id="ARBA00022694"/>
    </source>
</evidence>
<dbReference type="PROSITE" id="PS50984">
    <property type="entry name" value="TRUD"/>
    <property type="match status" value="1"/>
</dbReference>
<evidence type="ECO:0000259" key="5">
    <source>
        <dbReference type="PROSITE" id="PS50984"/>
    </source>
</evidence>
<reference evidence="6 7" key="1">
    <citation type="submission" date="2024-11" db="EMBL/GenBank/DDBJ databases">
        <title>First Report of Moraxella oculi in Brazil in an Infectious Bovine Keratoconjunctivitis Outbreak.</title>
        <authorList>
            <person name="Carvalho C.V."/>
            <person name="Domingues R."/>
            <person name="Coutinho C."/>
            <person name="Honorio N.T.B.S."/>
            <person name="Faza D.R.L.R."/>
            <person name="Carvalho W.A."/>
            <person name="Machado A.B.F."/>
            <person name="Martins M.F."/>
            <person name="Gaspar E.B."/>
        </authorList>
    </citation>
    <scope>NUCLEOTIDE SEQUENCE [LARGE SCALE GENOMIC DNA]</scope>
    <source>
        <strain evidence="6 7">2117LE</strain>
    </source>
</reference>
<dbReference type="SUPFAM" id="SSF55120">
    <property type="entry name" value="Pseudouridine synthase"/>
    <property type="match status" value="1"/>
</dbReference>
<dbReference type="InterPro" id="IPR043165">
    <property type="entry name" value="TruD_insert_sf"/>
</dbReference>
<protein>
    <recommendedName>
        <fullName evidence="4">tRNA pseudouridine synthase D</fullName>
        <ecNumber evidence="4">5.4.99.27</ecNumber>
    </recommendedName>
    <alternativeName>
        <fullName evidence="4">tRNA pseudouridine(13) synthase</fullName>
    </alternativeName>
    <alternativeName>
        <fullName evidence="4">tRNA pseudouridylate synthase D</fullName>
    </alternativeName>
    <alternativeName>
        <fullName evidence="4">tRNA-uridine isomerase D</fullName>
    </alternativeName>
</protein>
<comment type="catalytic activity">
    <reaction evidence="4">
        <text>uridine(13) in tRNA = pseudouridine(13) in tRNA</text>
        <dbReference type="Rhea" id="RHEA:42540"/>
        <dbReference type="Rhea" id="RHEA-COMP:10105"/>
        <dbReference type="Rhea" id="RHEA-COMP:10106"/>
        <dbReference type="ChEBI" id="CHEBI:65314"/>
        <dbReference type="ChEBI" id="CHEBI:65315"/>
        <dbReference type="EC" id="5.4.99.27"/>
    </reaction>
</comment>
<dbReference type="InterPro" id="IPR020103">
    <property type="entry name" value="PsdUridine_synth_cat_dom_sf"/>
</dbReference>
<dbReference type="Proteomes" id="UP001624684">
    <property type="component" value="Unassembled WGS sequence"/>
</dbReference>
<organism evidence="6 7">
    <name type="scientific">Moraxella oculi</name>
    <dbReference type="NCBI Taxonomy" id="2940516"/>
    <lineage>
        <taxon>Bacteria</taxon>
        <taxon>Pseudomonadati</taxon>
        <taxon>Pseudomonadota</taxon>
        <taxon>Gammaproteobacteria</taxon>
        <taxon>Moraxellales</taxon>
        <taxon>Moraxellaceae</taxon>
        <taxon>Moraxella</taxon>
    </lineage>
</organism>
<dbReference type="HAMAP" id="MF_01082">
    <property type="entry name" value="TruD"/>
    <property type="match status" value="1"/>
</dbReference>
<comment type="function">
    <text evidence="4">Responsible for synthesis of pseudouridine from uracil-13 in transfer RNAs.</text>
</comment>
<dbReference type="GO" id="GO:0160150">
    <property type="term" value="F:tRNA pseudouridine(13) synthase activity"/>
    <property type="evidence" value="ECO:0007669"/>
    <property type="project" value="UniProtKB-EC"/>
</dbReference>
<dbReference type="EC" id="5.4.99.27" evidence="4"/>
<feature type="domain" description="TRUD" evidence="5">
    <location>
        <begin position="153"/>
        <end position="309"/>
    </location>
</feature>
<keyword evidence="3 4" id="KW-0413">Isomerase</keyword>
<accession>A0ABW8U5A0</accession>
<keyword evidence="2 4" id="KW-0819">tRNA processing</keyword>
<dbReference type="InterPro" id="IPR001656">
    <property type="entry name" value="PsdUridine_synth_TruD"/>
</dbReference>
<evidence type="ECO:0000256" key="4">
    <source>
        <dbReference type="HAMAP-Rule" id="MF_01082"/>
    </source>
</evidence>